<evidence type="ECO:0000313" key="2">
    <source>
        <dbReference type="EMBL" id="MFD1781279.1"/>
    </source>
</evidence>
<comment type="caution">
    <text evidence="2">The sequence shown here is derived from an EMBL/GenBank/DDBJ whole genome shotgun (WGS) entry which is preliminary data.</text>
</comment>
<evidence type="ECO:0000313" key="3">
    <source>
        <dbReference type="Proteomes" id="UP001597227"/>
    </source>
</evidence>
<dbReference type="PROSITE" id="PS51782">
    <property type="entry name" value="LYSM"/>
    <property type="match status" value="1"/>
</dbReference>
<name>A0ABW4MUC7_9BACI</name>
<feature type="domain" description="LysM" evidence="1">
    <location>
        <begin position="49"/>
        <end position="102"/>
    </location>
</feature>
<proteinExistence type="predicted"/>
<reference evidence="3" key="1">
    <citation type="journal article" date="2019" name="Int. J. Syst. Evol. Microbiol.">
        <title>The Global Catalogue of Microorganisms (GCM) 10K type strain sequencing project: providing services to taxonomists for standard genome sequencing and annotation.</title>
        <authorList>
            <consortium name="The Broad Institute Genomics Platform"/>
            <consortium name="The Broad Institute Genome Sequencing Center for Infectious Disease"/>
            <person name="Wu L."/>
            <person name="Ma J."/>
        </authorList>
    </citation>
    <scope>NUCLEOTIDE SEQUENCE [LARGE SCALE GENOMIC DNA]</scope>
    <source>
        <strain evidence="3">CCUG 15531</strain>
    </source>
</reference>
<evidence type="ECO:0000259" key="1">
    <source>
        <dbReference type="PROSITE" id="PS51782"/>
    </source>
</evidence>
<dbReference type="RefSeq" id="WP_388041293.1">
    <property type="nucleotide sequence ID" value="NZ_JBHUEK010000031.1"/>
</dbReference>
<dbReference type="EMBL" id="JBHUEK010000031">
    <property type="protein sequence ID" value="MFD1781279.1"/>
    <property type="molecule type" value="Genomic_DNA"/>
</dbReference>
<accession>A0ABW4MUC7</accession>
<dbReference type="InterPro" id="IPR018392">
    <property type="entry name" value="LysM"/>
</dbReference>
<protein>
    <recommendedName>
        <fullName evidence="1">LysM domain-containing protein</fullName>
    </recommendedName>
</protein>
<dbReference type="Proteomes" id="UP001597227">
    <property type="component" value="Unassembled WGS sequence"/>
</dbReference>
<dbReference type="Gene3D" id="3.10.350.10">
    <property type="entry name" value="LysM domain"/>
    <property type="match status" value="1"/>
</dbReference>
<gene>
    <name evidence="2" type="ORF">ACFSFW_21715</name>
</gene>
<sequence>MKRLFAFLAIVFIVYIIYYDIRIGTLPTAQDEKIEATEVIAQTSNDPYMEVKVKAGDTLLSIVERVNEEKQISSIESVIKDFEELNPDSKAELLQIGKTYKFPLYTNE</sequence>
<organism evidence="2 3">
    <name type="scientific">Fredinandcohnia salidurans</name>
    <dbReference type="NCBI Taxonomy" id="2595041"/>
    <lineage>
        <taxon>Bacteria</taxon>
        <taxon>Bacillati</taxon>
        <taxon>Bacillota</taxon>
        <taxon>Bacilli</taxon>
        <taxon>Bacillales</taxon>
        <taxon>Bacillaceae</taxon>
        <taxon>Fredinandcohnia</taxon>
    </lineage>
</organism>
<keyword evidence="3" id="KW-1185">Reference proteome</keyword>
<dbReference type="InterPro" id="IPR036779">
    <property type="entry name" value="LysM_dom_sf"/>
</dbReference>